<feature type="compositionally biased region" description="Low complexity" evidence="1">
    <location>
        <begin position="128"/>
        <end position="166"/>
    </location>
</feature>
<dbReference type="WBParaSite" id="Csp11.Scaffold10.g59.t1">
    <property type="protein sequence ID" value="Csp11.Scaffold10.g59.t1"/>
    <property type="gene ID" value="Csp11.Scaffold10.g59"/>
</dbReference>
<feature type="compositionally biased region" description="Polar residues" evidence="1">
    <location>
        <begin position="109"/>
        <end position="120"/>
    </location>
</feature>
<dbReference type="eggNOG" id="ENOG502TDA2">
    <property type="taxonomic scope" value="Eukaryota"/>
</dbReference>
<evidence type="ECO:0000256" key="2">
    <source>
        <dbReference type="SAM" id="SignalP"/>
    </source>
</evidence>
<accession>A0A1I7SXE3</accession>
<name>A0A1I7SXE3_9PELO</name>
<protein>
    <submittedName>
        <fullName evidence="4">DUF148 domain-containing protein</fullName>
    </submittedName>
</protein>
<feature type="region of interest" description="Disordered" evidence="1">
    <location>
        <begin position="68"/>
        <end position="166"/>
    </location>
</feature>
<sequence>MKFKLFASLFLLIQFANAALTQTEQQKSREAEINNVPLPGIVVDQGRLKRQNGYGMWNNGGAGGGGGGNFPMGNWNGPNSNGYGGPAPPPPDDSIKGSVGTKVEKPAGENQNQNSGQPNGEGQEPWWPNGNGPNGPNGYNNGLNPNGNFPNGYNNGPNPFNGGNNNKNVEEGIKGSIGAAVEPTKPPFPPNGYGYGNRFGNGYGNNNNFGFNRMAGGGGGYGNSFGRPILPRGERFFKGRGQMRY</sequence>
<proteinExistence type="predicted"/>
<feature type="compositionally biased region" description="Low complexity" evidence="1">
    <location>
        <begin position="71"/>
        <end position="81"/>
    </location>
</feature>
<evidence type="ECO:0000313" key="4">
    <source>
        <dbReference type="WBParaSite" id="Csp11.Scaffold10.g59.t1"/>
    </source>
</evidence>
<organism evidence="3 4">
    <name type="scientific">Caenorhabditis tropicalis</name>
    <dbReference type="NCBI Taxonomy" id="1561998"/>
    <lineage>
        <taxon>Eukaryota</taxon>
        <taxon>Metazoa</taxon>
        <taxon>Ecdysozoa</taxon>
        <taxon>Nematoda</taxon>
        <taxon>Chromadorea</taxon>
        <taxon>Rhabditida</taxon>
        <taxon>Rhabditina</taxon>
        <taxon>Rhabditomorpha</taxon>
        <taxon>Rhabditoidea</taxon>
        <taxon>Rhabditidae</taxon>
        <taxon>Peloderinae</taxon>
        <taxon>Caenorhabditis</taxon>
    </lineage>
</organism>
<feature type="signal peptide" evidence="2">
    <location>
        <begin position="1"/>
        <end position="18"/>
    </location>
</feature>
<keyword evidence="3" id="KW-1185">Reference proteome</keyword>
<feature type="chain" id="PRO_5009306790" evidence="2">
    <location>
        <begin position="19"/>
        <end position="245"/>
    </location>
</feature>
<reference evidence="4" key="1">
    <citation type="submission" date="2016-11" db="UniProtKB">
        <authorList>
            <consortium name="WormBaseParasite"/>
        </authorList>
    </citation>
    <scope>IDENTIFICATION</scope>
</reference>
<evidence type="ECO:0000256" key="1">
    <source>
        <dbReference type="SAM" id="MobiDB-lite"/>
    </source>
</evidence>
<dbReference type="Proteomes" id="UP000095282">
    <property type="component" value="Unplaced"/>
</dbReference>
<evidence type="ECO:0000313" key="3">
    <source>
        <dbReference type="Proteomes" id="UP000095282"/>
    </source>
</evidence>
<dbReference type="AlphaFoldDB" id="A0A1I7SXE3"/>
<keyword evidence="2" id="KW-0732">Signal</keyword>